<dbReference type="Proteomes" id="UP000783871">
    <property type="component" value="Unassembled WGS sequence"/>
</dbReference>
<organism evidence="2 3">
    <name type="scientific">Micromonospora thermarum</name>
    <dbReference type="NCBI Taxonomy" id="2720024"/>
    <lineage>
        <taxon>Bacteria</taxon>
        <taxon>Bacillati</taxon>
        <taxon>Actinomycetota</taxon>
        <taxon>Actinomycetes</taxon>
        <taxon>Micromonosporales</taxon>
        <taxon>Micromonosporaceae</taxon>
        <taxon>Micromonospora</taxon>
    </lineage>
</organism>
<keyword evidence="3" id="KW-1185">Reference proteome</keyword>
<dbReference type="RefSeq" id="WP_168001037.1">
    <property type="nucleotide sequence ID" value="NZ_JAATEO010000010.1"/>
</dbReference>
<reference evidence="2 3" key="1">
    <citation type="submission" date="2020-03" db="EMBL/GenBank/DDBJ databases">
        <title>WGS of actinomycetes isolated from Thailand.</title>
        <authorList>
            <person name="Thawai C."/>
        </authorList>
    </citation>
    <scope>NUCLEOTIDE SEQUENCE [LARGE SCALE GENOMIC DNA]</scope>
    <source>
        <strain evidence="2 3">HSS6-12</strain>
    </source>
</reference>
<feature type="signal peptide" evidence="1">
    <location>
        <begin position="1"/>
        <end position="19"/>
    </location>
</feature>
<sequence length="196" mass="20859">MNSKLLRKGVLGIAGLAFASGVVAGPATAQAAPSVESKPVAVTVLADKVDKGTLIPHGVQGEQSRIDLDDEQVANVKAIIAATKKAGMDERAAVVAIATALQESKLVNLGHLGERNDHDSQGLFQQRPSSGWGTVEQITDPEYSTMAFLKGLKQVDGWQDMPLTEAAQTVQVSAYPFHYAQWETQAADLVAEHWNS</sequence>
<name>A0ABX0Z685_9ACTN</name>
<evidence type="ECO:0008006" key="4">
    <source>
        <dbReference type="Google" id="ProtNLM"/>
    </source>
</evidence>
<dbReference type="EMBL" id="JAATEO010000010">
    <property type="protein sequence ID" value="NJP32658.1"/>
    <property type="molecule type" value="Genomic_DNA"/>
</dbReference>
<gene>
    <name evidence="2" type="ORF">HCJ94_11855</name>
</gene>
<comment type="caution">
    <text evidence="2">The sequence shown here is derived from an EMBL/GenBank/DDBJ whole genome shotgun (WGS) entry which is preliminary data.</text>
</comment>
<protein>
    <recommendedName>
        <fullName evidence="4">Secreted protein</fullName>
    </recommendedName>
</protein>
<accession>A0ABX0Z685</accession>
<evidence type="ECO:0000256" key="1">
    <source>
        <dbReference type="SAM" id="SignalP"/>
    </source>
</evidence>
<keyword evidence="1" id="KW-0732">Signal</keyword>
<proteinExistence type="predicted"/>
<evidence type="ECO:0000313" key="3">
    <source>
        <dbReference type="Proteomes" id="UP000783871"/>
    </source>
</evidence>
<evidence type="ECO:0000313" key="2">
    <source>
        <dbReference type="EMBL" id="NJP32658.1"/>
    </source>
</evidence>
<feature type="chain" id="PRO_5046954254" description="Secreted protein" evidence="1">
    <location>
        <begin position="20"/>
        <end position="196"/>
    </location>
</feature>